<evidence type="ECO:0000313" key="4">
    <source>
        <dbReference type="EMBL" id="MFC7268968.1"/>
    </source>
</evidence>
<feature type="transmembrane region" description="Helical" evidence="2">
    <location>
        <begin position="86"/>
        <end position="111"/>
    </location>
</feature>
<keyword evidence="2" id="KW-0472">Membrane</keyword>
<name>A0ABW2HG47_9MICO</name>
<reference evidence="5" key="1">
    <citation type="journal article" date="2019" name="Int. J. Syst. Evol. Microbiol.">
        <title>The Global Catalogue of Microorganisms (GCM) 10K type strain sequencing project: providing services to taxonomists for standard genome sequencing and annotation.</title>
        <authorList>
            <consortium name="The Broad Institute Genomics Platform"/>
            <consortium name="The Broad Institute Genome Sequencing Center for Infectious Disease"/>
            <person name="Wu L."/>
            <person name="Ma J."/>
        </authorList>
    </citation>
    <scope>NUCLEOTIDE SEQUENCE [LARGE SCALE GENOMIC DNA]</scope>
    <source>
        <strain evidence="5">CGMCC 1.15772</strain>
    </source>
</reference>
<proteinExistence type="predicted"/>
<evidence type="ECO:0000256" key="2">
    <source>
        <dbReference type="SAM" id="Phobius"/>
    </source>
</evidence>
<feature type="compositionally biased region" description="Low complexity" evidence="1">
    <location>
        <begin position="32"/>
        <end position="42"/>
    </location>
</feature>
<feature type="transmembrane region" description="Helical" evidence="2">
    <location>
        <begin position="132"/>
        <end position="161"/>
    </location>
</feature>
<accession>A0ABW2HG47</accession>
<keyword evidence="5" id="KW-1185">Reference proteome</keyword>
<sequence length="168" mass="16469">MSDQNPTPPAADQPEPPAAPAGYPQTPPPAAPTYGQPTPGAAPVYGQPPAYGAAPAYGAPPAYGTGPAYGSAPAYGAYAPAKTNSLAIVSLIASIAGLTVIPLIGTIVGIITGHMSLSQLKTSGEGGRGMALAGVIIGWVSLALGVLFVILAFALFIPLAIAGSTYSA</sequence>
<dbReference type="InterPro" id="IPR025241">
    <property type="entry name" value="DUF4190"/>
</dbReference>
<evidence type="ECO:0000256" key="1">
    <source>
        <dbReference type="SAM" id="MobiDB-lite"/>
    </source>
</evidence>
<protein>
    <submittedName>
        <fullName evidence="4">DUF4190 domain-containing protein</fullName>
    </submittedName>
</protein>
<feature type="region of interest" description="Disordered" evidence="1">
    <location>
        <begin position="1"/>
        <end position="42"/>
    </location>
</feature>
<gene>
    <name evidence="4" type="ORF">ACFQRL_08375</name>
</gene>
<comment type="caution">
    <text evidence="4">The sequence shown here is derived from an EMBL/GenBank/DDBJ whole genome shotgun (WGS) entry which is preliminary data.</text>
</comment>
<evidence type="ECO:0000313" key="5">
    <source>
        <dbReference type="Proteomes" id="UP001596507"/>
    </source>
</evidence>
<dbReference type="RefSeq" id="WP_262873834.1">
    <property type="nucleotide sequence ID" value="NZ_BAABKW010000002.1"/>
</dbReference>
<feature type="compositionally biased region" description="Pro residues" evidence="1">
    <location>
        <begin position="1"/>
        <end position="31"/>
    </location>
</feature>
<evidence type="ECO:0000259" key="3">
    <source>
        <dbReference type="Pfam" id="PF13828"/>
    </source>
</evidence>
<feature type="domain" description="DUF4190" evidence="3">
    <location>
        <begin position="86"/>
        <end position="148"/>
    </location>
</feature>
<dbReference type="Pfam" id="PF13828">
    <property type="entry name" value="DUF4190"/>
    <property type="match status" value="1"/>
</dbReference>
<organism evidence="4 5">
    <name type="scientific">Microbacterium fluvii</name>
    <dbReference type="NCBI Taxonomy" id="415215"/>
    <lineage>
        <taxon>Bacteria</taxon>
        <taxon>Bacillati</taxon>
        <taxon>Actinomycetota</taxon>
        <taxon>Actinomycetes</taxon>
        <taxon>Micrococcales</taxon>
        <taxon>Microbacteriaceae</taxon>
        <taxon>Microbacterium</taxon>
    </lineage>
</organism>
<dbReference type="EMBL" id="JBHTBE010000001">
    <property type="protein sequence ID" value="MFC7268968.1"/>
    <property type="molecule type" value="Genomic_DNA"/>
</dbReference>
<keyword evidence="2" id="KW-1133">Transmembrane helix</keyword>
<keyword evidence="2" id="KW-0812">Transmembrane</keyword>
<dbReference type="Proteomes" id="UP001596507">
    <property type="component" value="Unassembled WGS sequence"/>
</dbReference>